<keyword evidence="3" id="KW-1185">Reference proteome</keyword>
<feature type="region of interest" description="Disordered" evidence="1">
    <location>
        <begin position="232"/>
        <end position="268"/>
    </location>
</feature>
<dbReference type="PANTHER" id="PTHR31751:SF7">
    <property type="entry name" value="THAP-TYPE DOMAIN-CONTAINING PROTEIN"/>
    <property type="match status" value="1"/>
</dbReference>
<evidence type="ECO:0000313" key="3">
    <source>
        <dbReference type="Proteomes" id="UP001314229"/>
    </source>
</evidence>
<dbReference type="AlphaFoldDB" id="A0AAV1QJN2"/>
<feature type="compositionally biased region" description="Basic residues" evidence="1">
    <location>
        <begin position="258"/>
        <end position="268"/>
    </location>
</feature>
<dbReference type="EMBL" id="CAWUFR010001434">
    <property type="protein sequence ID" value="CAK6983730.1"/>
    <property type="molecule type" value="Genomic_DNA"/>
</dbReference>
<proteinExistence type="predicted"/>
<accession>A0AAV1QJN2</accession>
<sequence>MLGTNILLSGNNYSKIALLFRFMNMGVVNAATFYKIQDIYCVDTILEFWHNKQSEVIQRFQGTDVVALGDGRNDSPGHNAQYCSYSTMADSTKEIISVGTLDKRQTGRSSVIMEREAFIQTVEKLHAEVKLVEFCTDAHVQIGALMKRGKLKDYGIKHSLDMWHGAKNIAKKIATAAQVKGNNILLTWLKDIVNHFWWCCKKAVTAEQFLAPKTYSYIRDLQAEIVAKRLSSGVGMPERRPQRPDDPRRLGPLPPIPHHPHKNLLRNN</sequence>
<name>A0AAV1QJN2_SCOSC</name>
<evidence type="ECO:0000256" key="1">
    <source>
        <dbReference type="SAM" id="MobiDB-lite"/>
    </source>
</evidence>
<dbReference type="Proteomes" id="UP001314229">
    <property type="component" value="Unassembled WGS sequence"/>
</dbReference>
<evidence type="ECO:0000313" key="2">
    <source>
        <dbReference type="EMBL" id="CAK6983730.1"/>
    </source>
</evidence>
<protein>
    <submittedName>
        <fullName evidence="2">Uncharacterized protein LOC113042334 isoform X2</fullName>
    </submittedName>
</protein>
<reference evidence="2 3" key="1">
    <citation type="submission" date="2024-01" db="EMBL/GenBank/DDBJ databases">
        <authorList>
            <person name="Alioto T."/>
            <person name="Alioto T."/>
            <person name="Gomez Garrido J."/>
        </authorList>
    </citation>
    <scope>NUCLEOTIDE SEQUENCE [LARGE SCALE GENOMIC DNA]</scope>
</reference>
<gene>
    <name evidence="2" type="ORF">FSCOSCO3_A023825</name>
</gene>
<feature type="compositionally biased region" description="Basic and acidic residues" evidence="1">
    <location>
        <begin position="237"/>
        <end position="249"/>
    </location>
</feature>
<comment type="caution">
    <text evidence="2">The sequence shown here is derived from an EMBL/GenBank/DDBJ whole genome shotgun (WGS) entry which is preliminary data.</text>
</comment>
<dbReference type="PANTHER" id="PTHR31751">
    <property type="entry name" value="SI:CH211-108C17.2-RELATED-RELATED"/>
    <property type="match status" value="1"/>
</dbReference>
<organism evidence="2 3">
    <name type="scientific">Scomber scombrus</name>
    <name type="common">Atlantic mackerel</name>
    <name type="synonym">Scomber vernalis</name>
    <dbReference type="NCBI Taxonomy" id="13677"/>
    <lineage>
        <taxon>Eukaryota</taxon>
        <taxon>Metazoa</taxon>
        <taxon>Chordata</taxon>
        <taxon>Craniata</taxon>
        <taxon>Vertebrata</taxon>
        <taxon>Euteleostomi</taxon>
        <taxon>Actinopterygii</taxon>
        <taxon>Neopterygii</taxon>
        <taxon>Teleostei</taxon>
        <taxon>Neoteleostei</taxon>
        <taxon>Acanthomorphata</taxon>
        <taxon>Pelagiaria</taxon>
        <taxon>Scombriformes</taxon>
        <taxon>Scombridae</taxon>
        <taxon>Scomber</taxon>
    </lineage>
</organism>